<dbReference type="AlphaFoldDB" id="E6QC45"/>
<sequence length="44" mass="4810">MIFDRRSGGPVGADALTLTSCIVFRRHAKPHFSGNGLKEVLLKL</sequence>
<organism evidence="1">
    <name type="scientific">mine drainage metagenome</name>
    <dbReference type="NCBI Taxonomy" id="410659"/>
    <lineage>
        <taxon>unclassified sequences</taxon>
        <taxon>metagenomes</taxon>
        <taxon>ecological metagenomes</taxon>
    </lineage>
</organism>
<dbReference type="EMBL" id="CABP01000083">
    <property type="protein sequence ID" value="CBI04771.1"/>
    <property type="molecule type" value="Genomic_DNA"/>
</dbReference>
<evidence type="ECO:0000313" key="1">
    <source>
        <dbReference type="EMBL" id="CBI04771.1"/>
    </source>
</evidence>
<proteinExistence type="predicted"/>
<reference evidence="1" key="1">
    <citation type="submission" date="2009-10" db="EMBL/GenBank/DDBJ databases">
        <title>Diversity of trophic interactions inside an arsenic-rich microbial ecosystem.</title>
        <authorList>
            <person name="Bertin P.N."/>
            <person name="Heinrich-Salmeron A."/>
            <person name="Pelletier E."/>
            <person name="Goulhen-Chollet F."/>
            <person name="Arsene-Ploetze F."/>
            <person name="Gallien S."/>
            <person name="Calteau A."/>
            <person name="Vallenet D."/>
            <person name="Casiot C."/>
            <person name="Chane-Woon-Ming B."/>
            <person name="Giloteaux L."/>
            <person name="Barakat M."/>
            <person name="Bonnefoy V."/>
            <person name="Bruneel O."/>
            <person name="Chandler M."/>
            <person name="Cleiss J."/>
            <person name="Duran R."/>
            <person name="Elbaz-Poulichet F."/>
            <person name="Fonknechten N."/>
            <person name="Lauga B."/>
            <person name="Mornico D."/>
            <person name="Ortet P."/>
            <person name="Schaeffer C."/>
            <person name="Siguier P."/>
            <person name="Alexander Thil Smith A."/>
            <person name="Van Dorsselaer A."/>
            <person name="Weissenbach J."/>
            <person name="Medigue C."/>
            <person name="Le Paslier D."/>
        </authorList>
    </citation>
    <scope>NUCLEOTIDE SEQUENCE</scope>
</reference>
<accession>E6QC45</accession>
<gene>
    <name evidence="1" type="ORF">CARN5_1757</name>
</gene>
<protein>
    <submittedName>
        <fullName evidence="1">Uncharacterized protein</fullName>
    </submittedName>
</protein>
<comment type="caution">
    <text evidence="1">The sequence shown here is derived from an EMBL/GenBank/DDBJ whole genome shotgun (WGS) entry which is preliminary data.</text>
</comment>
<name>E6QC45_9ZZZZ</name>